<name>A0ABV5YWV3_9ACTN</name>
<reference evidence="2 3" key="1">
    <citation type="submission" date="2024-09" db="EMBL/GenBank/DDBJ databases">
        <authorList>
            <person name="Sun Q."/>
            <person name="Mori K."/>
        </authorList>
    </citation>
    <scope>NUCLEOTIDE SEQUENCE [LARGE SCALE GENOMIC DNA]</scope>
    <source>
        <strain evidence="2 3">TBRC 0563</strain>
    </source>
</reference>
<evidence type="ECO:0000313" key="3">
    <source>
        <dbReference type="Proteomes" id="UP001589627"/>
    </source>
</evidence>
<dbReference type="InterPro" id="IPR045728">
    <property type="entry name" value="DUF6082"/>
</dbReference>
<gene>
    <name evidence="2" type="ORF">ACFFNX_46125</name>
</gene>
<evidence type="ECO:0000313" key="2">
    <source>
        <dbReference type="EMBL" id="MFB9839544.1"/>
    </source>
</evidence>
<dbReference type="EMBL" id="JBHLZP010000742">
    <property type="protein sequence ID" value="MFB9839544.1"/>
    <property type="molecule type" value="Genomic_DNA"/>
</dbReference>
<dbReference type="Proteomes" id="UP001589627">
    <property type="component" value="Unassembled WGS sequence"/>
</dbReference>
<feature type="transmembrane region" description="Helical" evidence="1">
    <location>
        <begin position="7"/>
        <end position="29"/>
    </location>
</feature>
<keyword evidence="1" id="KW-1133">Transmembrane helix</keyword>
<organism evidence="2 3">
    <name type="scientific">Actinoallomurus acaciae</name>
    <dbReference type="NCBI Taxonomy" id="502577"/>
    <lineage>
        <taxon>Bacteria</taxon>
        <taxon>Bacillati</taxon>
        <taxon>Actinomycetota</taxon>
        <taxon>Actinomycetes</taxon>
        <taxon>Streptosporangiales</taxon>
        <taxon>Thermomonosporaceae</taxon>
        <taxon>Actinoallomurus</taxon>
    </lineage>
</organism>
<proteinExistence type="predicted"/>
<dbReference type="Pfam" id="PF19560">
    <property type="entry name" value="DUF6082"/>
    <property type="match status" value="1"/>
</dbReference>
<accession>A0ABV5YWV3</accession>
<protein>
    <submittedName>
        <fullName evidence="2">DUF6082 family protein</fullName>
    </submittedName>
</protein>
<feature type="transmembrane region" description="Helical" evidence="1">
    <location>
        <begin position="49"/>
        <end position="67"/>
    </location>
</feature>
<keyword evidence="1" id="KW-0472">Membrane</keyword>
<sequence>MRPAVIATALVIGLALVTAGVLVPVLMLLRLDDMTLNRWSQVGQALEPVGVFFSGVAFVGIALTLFLQARDLQNQREELTVTREEQQRNSEIALRQLHIDLIKMAIDDRELREVWPPIAPGVAETKKDHYCNLILNLQKVAYEAHTIELAELRSALRQLMASRDMYAFWTKARAARGAITGGDEAEDFFTAEADRAFTDAGPPPPRTWAHALIRILSHRRSGP</sequence>
<dbReference type="RefSeq" id="WP_378212683.1">
    <property type="nucleotide sequence ID" value="NZ_JBHLZP010000742.1"/>
</dbReference>
<keyword evidence="3" id="KW-1185">Reference proteome</keyword>
<evidence type="ECO:0000256" key="1">
    <source>
        <dbReference type="SAM" id="Phobius"/>
    </source>
</evidence>
<keyword evidence="1" id="KW-0812">Transmembrane</keyword>
<comment type="caution">
    <text evidence="2">The sequence shown here is derived from an EMBL/GenBank/DDBJ whole genome shotgun (WGS) entry which is preliminary data.</text>
</comment>